<feature type="domain" description="Ig-like" evidence="4">
    <location>
        <begin position="591"/>
        <end position="665"/>
    </location>
</feature>
<dbReference type="InterPro" id="IPR050380">
    <property type="entry name" value="Immune_Resp_Modulators"/>
</dbReference>
<dbReference type="Pfam" id="PF07654">
    <property type="entry name" value="C1-set"/>
    <property type="match status" value="4"/>
</dbReference>
<dbReference type="CDD" id="cd00098">
    <property type="entry name" value="IgC1"/>
    <property type="match status" value="3"/>
</dbReference>
<dbReference type="SUPFAM" id="SSF48726">
    <property type="entry name" value="Immunoglobulin"/>
    <property type="match status" value="5"/>
</dbReference>
<organism evidence="5 6">
    <name type="scientific">Leptobrachium leishanense</name>
    <name type="common">Leishan spiny toad</name>
    <dbReference type="NCBI Taxonomy" id="445787"/>
    <lineage>
        <taxon>Eukaryota</taxon>
        <taxon>Metazoa</taxon>
        <taxon>Chordata</taxon>
        <taxon>Craniata</taxon>
        <taxon>Vertebrata</taxon>
        <taxon>Euteleostomi</taxon>
        <taxon>Amphibia</taxon>
        <taxon>Batrachia</taxon>
        <taxon>Anura</taxon>
        <taxon>Pelobatoidea</taxon>
        <taxon>Megophryidae</taxon>
        <taxon>Leptobrachium</taxon>
    </lineage>
</organism>
<reference evidence="5" key="1">
    <citation type="submission" date="2025-08" db="UniProtKB">
        <authorList>
            <consortium name="Ensembl"/>
        </authorList>
    </citation>
    <scope>IDENTIFICATION</scope>
</reference>
<dbReference type="InterPro" id="IPR036179">
    <property type="entry name" value="Ig-like_dom_sf"/>
</dbReference>
<keyword evidence="3" id="KW-0812">Transmembrane</keyword>
<keyword evidence="6" id="KW-1185">Reference proteome</keyword>
<dbReference type="FunFam" id="2.60.40.10:FF:001774">
    <property type="entry name" value="Uncharacterized LOC100216153"/>
    <property type="match status" value="1"/>
</dbReference>
<dbReference type="InterPro" id="IPR003599">
    <property type="entry name" value="Ig_sub"/>
</dbReference>
<evidence type="ECO:0000256" key="2">
    <source>
        <dbReference type="SAM" id="MobiDB-lite"/>
    </source>
</evidence>
<keyword evidence="1" id="KW-0393">Immunoglobulin domain</keyword>
<dbReference type="Proteomes" id="UP000694569">
    <property type="component" value="Unplaced"/>
</dbReference>
<feature type="domain" description="Ig-like" evidence="4">
    <location>
        <begin position="21"/>
        <end position="124"/>
    </location>
</feature>
<dbReference type="PROSITE" id="PS00290">
    <property type="entry name" value="IG_MHC"/>
    <property type="match status" value="2"/>
</dbReference>
<dbReference type="OrthoDB" id="10043043at2759"/>
<protein>
    <recommendedName>
        <fullName evidence="4">Ig-like domain-containing protein</fullName>
    </recommendedName>
</protein>
<feature type="compositionally biased region" description="Basic and acidic residues" evidence="2">
    <location>
        <begin position="842"/>
        <end position="852"/>
    </location>
</feature>
<dbReference type="PROSITE" id="PS50835">
    <property type="entry name" value="IG_LIKE"/>
    <property type="match status" value="4"/>
</dbReference>
<dbReference type="PANTHER" id="PTHR23411">
    <property type="entry name" value="TAPASIN"/>
    <property type="match status" value="1"/>
</dbReference>
<keyword evidence="3" id="KW-0472">Membrane</keyword>
<feature type="domain" description="Ig-like" evidence="4">
    <location>
        <begin position="131"/>
        <end position="220"/>
    </location>
</feature>
<feature type="transmembrane region" description="Helical" evidence="3">
    <location>
        <begin position="329"/>
        <end position="356"/>
    </location>
</feature>
<name>A0A8C5PNZ2_9ANUR</name>
<dbReference type="InterPro" id="IPR003006">
    <property type="entry name" value="Ig/MHC_CS"/>
</dbReference>
<dbReference type="InterPro" id="IPR013783">
    <property type="entry name" value="Ig-like_fold"/>
</dbReference>
<feature type="region of interest" description="Disordered" evidence="2">
    <location>
        <begin position="818"/>
        <end position="864"/>
    </location>
</feature>
<dbReference type="Ensembl" id="ENSLLET00000026682.1">
    <property type="protein sequence ID" value="ENSLLEP00000025698.1"/>
    <property type="gene ID" value="ENSLLEG00000016044.1"/>
</dbReference>
<sequence length="1020" mass="114100">MQEPGKQDEQIGFCRAAGSGLEVTVPQSPQAASIGSNVHLPCTFRAKDYPVNPVFLAVVWKFGDKELYRYDNKGIRSNSKASIDTQAALKGDVSLSLPNVTLSDEGTYKCIVIYSPEMGQKTINLRLQATPFVKMTKKALLKNQKNRLVCSATDFYPRAITMTWLWNGQVLLTSDMEKPQENSDGTYSVNSSVILNPTKTQEDQLIECQVEHESLGKPITDGYTVIYGEPPTVQIYSTEIPGRREKVVICEATEFYPEAITVNWKLKGKLAENLGRKTGGTFTKRIYSHVHPSPDNEPEDFSCEVQHETLLIPITQTHQVRYFGDQDKFYHLGVAAALGMLLTLSGIGVLLGIFVFKKKYFQRFIVSPIYGPETSNDNDKVTFYCVAFNCPIATRVMWCVKESGEDTFKSSEPWSKDEEERLLGCGYTIRTDQFEDKGLHKVITALNFTPSVSIHINTTIVCRFTSDGKTKAEKIKWKFPLSKPQVSGEKPIALSLGDSGDVICSTNLKDFNPKDIVITWSCGAGHYQDLETINVKITKNSQQTYDAKSVCRIPGNRFNDPGFKVRVTWRHLSMEEAERKEASAADLPWRPQMSDISVPRLLLHGEEAKLQCTISGYFPGDLKVNWLRREAGKPDLFPVSPSDKYKLPVMDVTRQEDQTFTCTASLIYSVSRKTDHGSEFICQVGHPSLESPLEKRTGELDVEGILAVDVMLDDTQSDRWLIAEVKSFYPRDIKVTWSRTTLSMKGYEEYPESDITFEGQLNNDGTFRLISKCKISKFNKPNKTYKVSVSHKSLESPIEKIILRSKVDMFILEEDKTPLPRLSSQGEKTLPPDSQKLKGSAGKRDDSRKPEEEKEEEESQVDRRFSLGFSSPSTAFGGSSAAFGGLSAAFGGLISSIRRIPSVHLGPCAKPKVSDKKPIALSLGDSGDVICSTELKDFNPKDIVITWSCGAGHYQDLETINEEITENSQKMYDAKSECRIPGHRFNEPGFKVRVTWRHNSMEEPERREASAAGNGTLCVC</sequence>
<evidence type="ECO:0000313" key="6">
    <source>
        <dbReference type="Proteomes" id="UP000694569"/>
    </source>
</evidence>
<evidence type="ECO:0000313" key="5">
    <source>
        <dbReference type="Ensembl" id="ENSLLEP00000025698.1"/>
    </source>
</evidence>
<dbReference type="GeneTree" id="ENSGT00940000163371"/>
<dbReference type="InterPro" id="IPR007110">
    <property type="entry name" value="Ig-like_dom"/>
</dbReference>
<evidence type="ECO:0000256" key="3">
    <source>
        <dbReference type="SAM" id="Phobius"/>
    </source>
</evidence>
<keyword evidence="3" id="KW-1133">Transmembrane helix</keyword>
<dbReference type="FunFam" id="2.60.40.10:FF:001931">
    <property type="entry name" value="Uncharacterized LOC100216153"/>
    <property type="match status" value="1"/>
</dbReference>
<feature type="domain" description="Ig-like" evidence="4">
    <location>
        <begin position="231"/>
        <end position="315"/>
    </location>
</feature>
<dbReference type="InterPro" id="IPR003597">
    <property type="entry name" value="Ig_C1-set"/>
</dbReference>
<dbReference type="SMART" id="SM00407">
    <property type="entry name" value="IGc1"/>
    <property type="match status" value="4"/>
</dbReference>
<dbReference type="SMART" id="SM00409">
    <property type="entry name" value="IG"/>
    <property type="match status" value="2"/>
</dbReference>
<dbReference type="InterPro" id="IPR013106">
    <property type="entry name" value="Ig_V-set"/>
</dbReference>
<evidence type="ECO:0000259" key="4">
    <source>
        <dbReference type="PROSITE" id="PS50835"/>
    </source>
</evidence>
<proteinExistence type="predicted"/>
<evidence type="ECO:0000256" key="1">
    <source>
        <dbReference type="ARBA" id="ARBA00023319"/>
    </source>
</evidence>
<accession>A0A8C5PNZ2</accession>
<dbReference type="Gene3D" id="2.60.40.10">
    <property type="entry name" value="Immunoglobulins"/>
    <property type="match status" value="7"/>
</dbReference>
<dbReference type="AlphaFoldDB" id="A0A8C5PNZ2"/>
<dbReference type="Pfam" id="PF07686">
    <property type="entry name" value="V-set"/>
    <property type="match status" value="1"/>
</dbReference>
<reference evidence="5" key="2">
    <citation type="submission" date="2025-09" db="UniProtKB">
        <authorList>
            <consortium name="Ensembl"/>
        </authorList>
    </citation>
    <scope>IDENTIFICATION</scope>
</reference>